<reference evidence="2" key="2">
    <citation type="submission" date="2022-10" db="EMBL/GenBank/DDBJ databases">
        <authorList>
            <consortium name="ENA_rothamsted_submissions"/>
            <consortium name="culmorum"/>
            <person name="King R."/>
        </authorList>
    </citation>
    <scope>NUCLEOTIDE SEQUENCE</scope>
</reference>
<name>A0A9N9RAV6_9NEOP</name>
<dbReference type="AlphaFoldDB" id="A0A9N9RAV6"/>
<protein>
    <recommendedName>
        <fullName evidence="1">DUF7869 domain-containing protein</fullName>
    </recommendedName>
</protein>
<dbReference type="OrthoDB" id="6779410at2759"/>
<organism evidence="2 3">
    <name type="scientific">Diatraea saccharalis</name>
    <name type="common">sugarcane borer</name>
    <dbReference type="NCBI Taxonomy" id="40085"/>
    <lineage>
        <taxon>Eukaryota</taxon>
        <taxon>Metazoa</taxon>
        <taxon>Ecdysozoa</taxon>
        <taxon>Arthropoda</taxon>
        <taxon>Hexapoda</taxon>
        <taxon>Insecta</taxon>
        <taxon>Pterygota</taxon>
        <taxon>Neoptera</taxon>
        <taxon>Endopterygota</taxon>
        <taxon>Lepidoptera</taxon>
        <taxon>Glossata</taxon>
        <taxon>Ditrysia</taxon>
        <taxon>Pyraloidea</taxon>
        <taxon>Crambidae</taxon>
        <taxon>Crambinae</taxon>
        <taxon>Diatraea</taxon>
    </lineage>
</organism>
<reference evidence="2" key="1">
    <citation type="submission" date="2021-12" db="EMBL/GenBank/DDBJ databases">
        <authorList>
            <person name="King R."/>
        </authorList>
    </citation>
    <scope>NUCLEOTIDE SEQUENCE</scope>
</reference>
<accession>A0A9N9RAV6</accession>
<feature type="domain" description="DUF7869" evidence="1">
    <location>
        <begin position="197"/>
        <end position="341"/>
    </location>
</feature>
<dbReference type="PANTHER" id="PTHR34415">
    <property type="entry name" value="INTEGRASE CATALYTIC DOMAIN-CONTAINING PROTEIN"/>
    <property type="match status" value="1"/>
</dbReference>
<keyword evidence="3" id="KW-1185">Reference proteome</keyword>
<evidence type="ECO:0000259" key="1">
    <source>
        <dbReference type="Pfam" id="PF25273"/>
    </source>
</evidence>
<proteinExistence type="predicted"/>
<dbReference type="InterPro" id="IPR057191">
    <property type="entry name" value="DUF7869"/>
</dbReference>
<dbReference type="EMBL" id="OU893336">
    <property type="protein sequence ID" value="CAG9793048.1"/>
    <property type="molecule type" value="Genomic_DNA"/>
</dbReference>
<dbReference type="Pfam" id="PF25273">
    <property type="entry name" value="DUF7869"/>
    <property type="match status" value="1"/>
</dbReference>
<sequence>MLENAELIVKSGKKNKAKNDRYAPKDLPFKPTCSHKDKKLQCSEISMNDLQLFHESFYAVKDKVKQDMFILKHVIAVQIKRRRPRSNTKHYNTRAMQRIYRIYCRSKKKMLTEKIKVAKESDKNRLMIEKTVHKRRAKAFFDMLKTEDPSTKIISFDCQKNMVLPKIPDQSTFYSRQLYFFNFTIVEGSSRSSLMKQNVFSYCWTEDEYAKYSNLISSAVFHRLCNTEFTPECNLLRIMADGCAGTNKNSILIAMLSKWLVHHAPTQIKIIEIVFPVVGHSFLPADRVFAHIEKHLRKMENIINPSKYIDVVSQHATVINVATTCQIFDWKSTSKDIFLNVGKWHVPFAKCKRFYLKRSSRCSDMVGLRGELHYRQDLSQYKSICKKKTSAMIAPTIMTQDVSIKQLKLRDVGQLLKTHYGDDWRSLDTLGYFARVLLHDILVHHNVGDDGDNDNPEESMCQVQEELPSLII</sequence>
<evidence type="ECO:0000313" key="2">
    <source>
        <dbReference type="EMBL" id="CAG9793048.1"/>
    </source>
</evidence>
<evidence type="ECO:0000313" key="3">
    <source>
        <dbReference type="Proteomes" id="UP001153714"/>
    </source>
</evidence>
<dbReference type="Proteomes" id="UP001153714">
    <property type="component" value="Chromosome 5"/>
</dbReference>
<dbReference type="PANTHER" id="PTHR34415:SF1">
    <property type="entry name" value="INTEGRASE CATALYTIC DOMAIN-CONTAINING PROTEIN"/>
    <property type="match status" value="1"/>
</dbReference>
<gene>
    <name evidence="2" type="ORF">DIATSA_LOCUS10522</name>
</gene>